<name>A0A2S7UTY2_9GAMM</name>
<dbReference type="Proteomes" id="UP000239007">
    <property type="component" value="Unassembled WGS sequence"/>
</dbReference>
<feature type="signal peptide" evidence="5">
    <location>
        <begin position="1"/>
        <end position="23"/>
    </location>
</feature>
<feature type="domain" description="Thioredoxin" evidence="6">
    <location>
        <begin position="35"/>
        <end position="221"/>
    </location>
</feature>
<feature type="disulfide bond" description="Redox-active" evidence="4">
    <location>
        <begin position="94"/>
        <end position="98"/>
    </location>
</feature>
<proteinExistence type="inferred from homology"/>
<dbReference type="CDD" id="cd02968">
    <property type="entry name" value="SCO"/>
    <property type="match status" value="1"/>
</dbReference>
<dbReference type="InterPro" id="IPR003782">
    <property type="entry name" value="SCO1/SenC"/>
</dbReference>
<organism evidence="7 8">
    <name type="scientific">Psychrosphaera saromensis</name>
    <dbReference type="NCBI Taxonomy" id="716813"/>
    <lineage>
        <taxon>Bacteria</taxon>
        <taxon>Pseudomonadati</taxon>
        <taxon>Pseudomonadota</taxon>
        <taxon>Gammaproteobacteria</taxon>
        <taxon>Alteromonadales</taxon>
        <taxon>Pseudoalteromonadaceae</taxon>
        <taxon>Psychrosphaera</taxon>
    </lineage>
</organism>
<protein>
    <submittedName>
        <fullName evidence="7">SCO family protein</fullName>
    </submittedName>
</protein>
<keyword evidence="2 3" id="KW-0186">Copper</keyword>
<evidence type="ECO:0000256" key="4">
    <source>
        <dbReference type="PIRSR" id="PIRSR603782-2"/>
    </source>
</evidence>
<dbReference type="Gene3D" id="3.40.30.10">
    <property type="entry name" value="Glutaredoxin"/>
    <property type="match status" value="1"/>
</dbReference>
<gene>
    <name evidence="7" type="ORF">BTO11_05590</name>
</gene>
<dbReference type="PANTHER" id="PTHR12151">
    <property type="entry name" value="ELECTRON TRANSPORT PROTIN SCO1/SENC FAMILY MEMBER"/>
    <property type="match status" value="1"/>
</dbReference>
<dbReference type="EMBL" id="MSCH01000003">
    <property type="protein sequence ID" value="PQJ53188.1"/>
    <property type="molecule type" value="Genomic_DNA"/>
</dbReference>
<keyword evidence="8" id="KW-1185">Reference proteome</keyword>
<reference evidence="7 8" key="1">
    <citation type="submission" date="2016-12" db="EMBL/GenBank/DDBJ databases">
        <title>Diversity of luminous bacteria.</title>
        <authorList>
            <person name="Yoshizawa S."/>
            <person name="Kogure K."/>
        </authorList>
    </citation>
    <scope>NUCLEOTIDE SEQUENCE [LARGE SCALE GENOMIC DNA]</scope>
    <source>
        <strain evidence="7 8">SA4-48</strain>
    </source>
</reference>
<evidence type="ECO:0000256" key="2">
    <source>
        <dbReference type="ARBA" id="ARBA00023008"/>
    </source>
</evidence>
<dbReference type="InterPro" id="IPR036249">
    <property type="entry name" value="Thioredoxin-like_sf"/>
</dbReference>
<dbReference type="OrthoDB" id="6335573at2"/>
<keyword evidence="5" id="KW-0732">Signal</keyword>
<comment type="caution">
    <text evidence="7">The sequence shown here is derived from an EMBL/GenBank/DDBJ whole genome shotgun (WGS) entry which is preliminary data.</text>
</comment>
<keyword evidence="4" id="KW-1015">Disulfide bond</keyword>
<dbReference type="AlphaFoldDB" id="A0A2S7UTY2"/>
<feature type="binding site" evidence="3">
    <location>
        <position position="184"/>
    </location>
    <ligand>
        <name>Cu cation</name>
        <dbReference type="ChEBI" id="CHEBI:23378"/>
    </ligand>
</feature>
<feature type="binding site" evidence="3">
    <location>
        <position position="98"/>
    </location>
    <ligand>
        <name>Cu cation</name>
        <dbReference type="ChEBI" id="CHEBI:23378"/>
    </ligand>
</feature>
<evidence type="ECO:0000313" key="7">
    <source>
        <dbReference type="EMBL" id="PQJ53188.1"/>
    </source>
</evidence>
<evidence type="ECO:0000256" key="1">
    <source>
        <dbReference type="ARBA" id="ARBA00010996"/>
    </source>
</evidence>
<sequence>MKKSLQLISVLLITIFTNTYTHAAQSGSDSNKANSLPYYNGPEFTPNWLSSDSPKLSNFHKISDFKFMDQTGEYLTNKDMEGKIYVASFFFTSCPGICPKMRSQLSNVQTEFLQDDDVFIISHSIQPENDTVEVLQEYADENDIKAGKWYLVTGKRDDIYTIAREDYFANEDLGEYVSNNDFLHTENIVLVDQNRHIRGIYNGLNKTSITHLIADVKTLQQEKNKAN</sequence>
<feature type="binding site" evidence="3">
    <location>
        <position position="94"/>
    </location>
    <ligand>
        <name>Cu cation</name>
        <dbReference type="ChEBI" id="CHEBI:23378"/>
    </ligand>
</feature>
<dbReference type="PROSITE" id="PS51352">
    <property type="entry name" value="THIOREDOXIN_2"/>
    <property type="match status" value="1"/>
</dbReference>
<dbReference type="InterPro" id="IPR013766">
    <property type="entry name" value="Thioredoxin_domain"/>
</dbReference>
<dbReference type="Pfam" id="PF02630">
    <property type="entry name" value="SCO1-SenC"/>
    <property type="match status" value="1"/>
</dbReference>
<keyword evidence="3" id="KW-0479">Metal-binding</keyword>
<comment type="similarity">
    <text evidence="1">Belongs to the SCO1/2 family.</text>
</comment>
<evidence type="ECO:0000313" key="8">
    <source>
        <dbReference type="Proteomes" id="UP000239007"/>
    </source>
</evidence>
<dbReference type="PANTHER" id="PTHR12151:SF25">
    <property type="entry name" value="LINALOOL DEHYDRATASE_ISOMERASE DOMAIN-CONTAINING PROTEIN"/>
    <property type="match status" value="1"/>
</dbReference>
<dbReference type="GO" id="GO:0046872">
    <property type="term" value="F:metal ion binding"/>
    <property type="evidence" value="ECO:0007669"/>
    <property type="project" value="UniProtKB-KW"/>
</dbReference>
<evidence type="ECO:0000259" key="6">
    <source>
        <dbReference type="PROSITE" id="PS51352"/>
    </source>
</evidence>
<evidence type="ECO:0000256" key="3">
    <source>
        <dbReference type="PIRSR" id="PIRSR603782-1"/>
    </source>
</evidence>
<accession>A0A2S7UTY2</accession>
<dbReference type="RefSeq" id="WP_105051667.1">
    <property type="nucleotide sequence ID" value="NZ_BMYG01000003.1"/>
</dbReference>
<feature type="chain" id="PRO_5015565821" evidence="5">
    <location>
        <begin position="24"/>
        <end position="227"/>
    </location>
</feature>
<dbReference type="SUPFAM" id="SSF52833">
    <property type="entry name" value="Thioredoxin-like"/>
    <property type="match status" value="1"/>
</dbReference>
<evidence type="ECO:0000256" key="5">
    <source>
        <dbReference type="SAM" id="SignalP"/>
    </source>
</evidence>